<proteinExistence type="predicted"/>
<name>X1HVS5_9ZZZZ</name>
<feature type="non-terminal residue" evidence="1">
    <location>
        <position position="36"/>
    </location>
</feature>
<evidence type="ECO:0000313" key="1">
    <source>
        <dbReference type="EMBL" id="GAH57924.1"/>
    </source>
</evidence>
<gene>
    <name evidence="1" type="ORF">S03H2_36693</name>
</gene>
<dbReference type="EMBL" id="BARU01022533">
    <property type="protein sequence ID" value="GAH57924.1"/>
    <property type="molecule type" value="Genomic_DNA"/>
</dbReference>
<organism evidence="1">
    <name type="scientific">marine sediment metagenome</name>
    <dbReference type="NCBI Taxonomy" id="412755"/>
    <lineage>
        <taxon>unclassified sequences</taxon>
        <taxon>metagenomes</taxon>
        <taxon>ecological metagenomes</taxon>
    </lineage>
</organism>
<reference evidence="1" key="1">
    <citation type="journal article" date="2014" name="Front. Microbiol.">
        <title>High frequency of phylogenetically diverse reductive dehalogenase-homologous genes in deep subseafloor sedimentary metagenomes.</title>
        <authorList>
            <person name="Kawai M."/>
            <person name="Futagami T."/>
            <person name="Toyoda A."/>
            <person name="Takaki Y."/>
            <person name="Nishi S."/>
            <person name="Hori S."/>
            <person name="Arai W."/>
            <person name="Tsubouchi T."/>
            <person name="Morono Y."/>
            <person name="Uchiyama I."/>
            <person name="Ito T."/>
            <person name="Fujiyama A."/>
            <person name="Inagaki F."/>
            <person name="Takami H."/>
        </authorList>
    </citation>
    <scope>NUCLEOTIDE SEQUENCE</scope>
    <source>
        <strain evidence="1">Expedition CK06-06</strain>
    </source>
</reference>
<comment type="caution">
    <text evidence="1">The sequence shown here is derived from an EMBL/GenBank/DDBJ whole genome shotgun (WGS) entry which is preliminary data.</text>
</comment>
<dbReference type="AlphaFoldDB" id="X1HVS5"/>
<sequence length="36" mass="4061">MARLLYNRGLAEPSQLELFIASDKRLSGDPFLLPDI</sequence>
<accession>X1HVS5</accession>
<protein>
    <submittedName>
        <fullName evidence="1">Uncharacterized protein</fullName>
    </submittedName>
</protein>